<evidence type="ECO:0000256" key="2">
    <source>
        <dbReference type="ARBA" id="ARBA00005466"/>
    </source>
</evidence>
<sequence>MEIQGQAQAHRGVVINMESFSGMEMQVYIGKHPYVDVYGGKLWINILHESLKHGLAPKSWTDYLHLIVGGTLSNAGISGQAFRHGLQISNVHQLEAVTGKGEVVNCSEKQNANLFHGVLGGLGQFGIITRARISLEPAPKMVKWIRVLYSDFSTFIRDQKHLISAKNTFDYIEGFVIINKTGLLNNWRSSFNPQDPVQANQFQSDGRTIYCLELAKNINLEKNDIIYQLRHVMTHQSSTIEIENLSQLSYISSTLFVLEVSYVEFLDRVHVSEIKRLVGSSTPMAQSFRP</sequence>
<reference evidence="10" key="1">
    <citation type="journal article" date="2020" name="Nat. Commun.">
        <title>Genome assembly of wild tea tree DASZ reveals pedigree and selection history of tea varieties.</title>
        <authorList>
            <person name="Zhang W."/>
            <person name="Zhang Y."/>
            <person name="Qiu H."/>
            <person name="Guo Y."/>
            <person name="Wan H."/>
            <person name="Zhang X."/>
            <person name="Scossa F."/>
            <person name="Alseekh S."/>
            <person name="Zhang Q."/>
            <person name="Wang P."/>
            <person name="Xu L."/>
            <person name="Schmidt M.H."/>
            <person name="Jia X."/>
            <person name="Li D."/>
            <person name="Zhu A."/>
            <person name="Guo F."/>
            <person name="Chen W."/>
            <person name="Ni D."/>
            <person name="Usadel B."/>
            <person name="Fernie A.R."/>
            <person name="Wen W."/>
        </authorList>
    </citation>
    <scope>NUCLEOTIDE SEQUENCE [LARGE SCALE GENOMIC DNA]</scope>
    <source>
        <strain evidence="10">cv. G240</strain>
    </source>
</reference>
<dbReference type="GO" id="GO:0009690">
    <property type="term" value="P:cytokinin metabolic process"/>
    <property type="evidence" value="ECO:0007669"/>
    <property type="project" value="InterPro"/>
</dbReference>
<dbReference type="PANTHER" id="PTHR13878:SF53">
    <property type="entry name" value="CYTOKININ DEHYDROGENASE 6"/>
    <property type="match status" value="1"/>
</dbReference>
<comment type="catalytic activity">
    <reaction evidence="7">
        <text>N(6)-dimethylallyladenine + A + H2O = 3-methyl-2-butenal + adenine + AH2</text>
        <dbReference type="Rhea" id="RHEA:13625"/>
        <dbReference type="ChEBI" id="CHEBI:13193"/>
        <dbReference type="ChEBI" id="CHEBI:15377"/>
        <dbReference type="ChEBI" id="CHEBI:15825"/>
        <dbReference type="ChEBI" id="CHEBI:16708"/>
        <dbReference type="ChEBI" id="CHEBI:17499"/>
        <dbReference type="ChEBI" id="CHEBI:17660"/>
        <dbReference type="EC" id="1.5.99.12"/>
    </reaction>
</comment>
<dbReference type="EC" id="1.5.99.12" evidence="3"/>
<dbReference type="InterPro" id="IPR015345">
    <property type="entry name" value="Cytokinin_DH_FAD/cytokin-bd"/>
</dbReference>
<evidence type="ECO:0000256" key="7">
    <source>
        <dbReference type="ARBA" id="ARBA00048224"/>
    </source>
</evidence>
<keyword evidence="6" id="KW-0560">Oxidoreductase</keyword>
<comment type="caution">
    <text evidence="9">The sequence shown here is derived from an EMBL/GenBank/DDBJ whole genome shotgun (WGS) entry which is preliminary data.</text>
</comment>
<dbReference type="Pfam" id="PF01565">
    <property type="entry name" value="FAD_binding_4"/>
    <property type="match status" value="1"/>
</dbReference>
<evidence type="ECO:0000313" key="9">
    <source>
        <dbReference type="EMBL" id="KAF5957968.1"/>
    </source>
</evidence>
<evidence type="ECO:0000256" key="5">
    <source>
        <dbReference type="ARBA" id="ARBA00022827"/>
    </source>
</evidence>
<keyword evidence="10" id="KW-1185">Reference proteome</keyword>
<keyword evidence="5" id="KW-0274">FAD</keyword>
<keyword evidence="4" id="KW-0285">Flavoprotein</keyword>
<evidence type="ECO:0000256" key="4">
    <source>
        <dbReference type="ARBA" id="ARBA00022630"/>
    </source>
</evidence>
<name>A0A7J7I1I5_CAMSI</name>
<dbReference type="SUPFAM" id="SSF56176">
    <property type="entry name" value="FAD-binding/transporter-associated domain-like"/>
    <property type="match status" value="1"/>
</dbReference>
<feature type="domain" description="FAD-binding PCMH-type" evidence="8">
    <location>
        <begin position="1"/>
        <end position="138"/>
    </location>
</feature>
<protein>
    <recommendedName>
        <fullName evidence="3">cytokinin dehydrogenase</fullName>
        <ecNumber evidence="3">1.5.99.12</ecNumber>
    </recommendedName>
</protein>
<evidence type="ECO:0000256" key="6">
    <source>
        <dbReference type="ARBA" id="ARBA00023002"/>
    </source>
</evidence>
<dbReference type="GO" id="GO:0019139">
    <property type="term" value="F:cytokinin dehydrogenase activity"/>
    <property type="evidence" value="ECO:0007669"/>
    <property type="project" value="UniProtKB-EC"/>
</dbReference>
<dbReference type="InterPro" id="IPR016166">
    <property type="entry name" value="FAD-bd_PCMH"/>
</dbReference>
<accession>A0A7J7I1I5</accession>
<dbReference type="Proteomes" id="UP000593564">
    <property type="component" value="Unassembled WGS sequence"/>
</dbReference>
<evidence type="ECO:0000256" key="3">
    <source>
        <dbReference type="ARBA" id="ARBA00011928"/>
    </source>
</evidence>
<dbReference type="GO" id="GO:0071949">
    <property type="term" value="F:FAD binding"/>
    <property type="evidence" value="ECO:0007669"/>
    <property type="project" value="InterPro"/>
</dbReference>
<organism evidence="9 10">
    <name type="scientific">Camellia sinensis</name>
    <name type="common">Tea plant</name>
    <name type="synonym">Thea sinensis</name>
    <dbReference type="NCBI Taxonomy" id="4442"/>
    <lineage>
        <taxon>Eukaryota</taxon>
        <taxon>Viridiplantae</taxon>
        <taxon>Streptophyta</taxon>
        <taxon>Embryophyta</taxon>
        <taxon>Tracheophyta</taxon>
        <taxon>Spermatophyta</taxon>
        <taxon>Magnoliopsida</taxon>
        <taxon>eudicotyledons</taxon>
        <taxon>Gunneridae</taxon>
        <taxon>Pentapetalae</taxon>
        <taxon>asterids</taxon>
        <taxon>Ericales</taxon>
        <taxon>Theaceae</taxon>
        <taxon>Camellia</taxon>
    </lineage>
</organism>
<dbReference type="InterPro" id="IPR036318">
    <property type="entry name" value="FAD-bd_PCMH-like_sf"/>
</dbReference>
<dbReference type="Gene3D" id="3.40.462.10">
    <property type="entry name" value="FAD-linked oxidases, C-terminal domain"/>
    <property type="match status" value="1"/>
</dbReference>
<reference evidence="9 10" key="2">
    <citation type="submission" date="2020-07" db="EMBL/GenBank/DDBJ databases">
        <title>Genome assembly of wild tea tree DASZ reveals pedigree and selection history of tea varieties.</title>
        <authorList>
            <person name="Zhang W."/>
        </authorList>
    </citation>
    <scope>NUCLEOTIDE SEQUENCE [LARGE SCALE GENOMIC DNA]</scope>
    <source>
        <strain evidence="10">cv. G240</strain>
        <tissue evidence="9">Leaf</tissue>
    </source>
</reference>
<dbReference type="PROSITE" id="PS51387">
    <property type="entry name" value="FAD_PCMH"/>
    <property type="match status" value="1"/>
</dbReference>
<dbReference type="AlphaFoldDB" id="A0A7J7I1I5"/>
<dbReference type="InterPro" id="IPR050432">
    <property type="entry name" value="FAD-linked_Oxidoreductases_BP"/>
</dbReference>
<proteinExistence type="inferred from homology"/>
<evidence type="ECO:0000259" key="8">
    <source>
        <dbReference type="PROSITE" id="PS51387"/>
    </source>
</evidence>
<comment type="cofactor">
    <cofactor evidence="1">
        <name>FAD</name>
        <dbReference type="ChEBI" id="CHEBI:57692"/>
    </cofactor>
</comment>
<dbReference type="InterPro" id="IPR016170">
    <property type="entry name" value="Cytok_DH_C_sf"/>
</dbReference>
<dbReference type="SUPFAM" id="SSF55103">
    <property type="entry name" value="FAD-linked oxidases, C-terminal domain"/>
    <property type="match status" value="1"/>
</dbReference>
<dbReference type="InterPro" id="IPR016164">
    <property type="entry name" value="FAD-linked_Oxase-like_C"/>
</dbReference>
<comment type="similarity">
    <text evidence="2">Belongs to the oxygen-dependent FAD-linked oxidoreductase family.</text>
</comment>
<dbReference type="PANTHER" id="PTHR13878">
    <property type="entry name" value="GULONOLACTONE OXIDASE"/>
    <property type="match status" value="1"/>
</dbReference>
<dbReference type="EMBL" id="JACBKZ010000002">
    <property type="protein sequence ID" value="KAF5957968.1"/>
    <property type="molecule type" value="Genomic_DNA"/>
</dbReference>
<evidence type="ECO:0000256" key="1">
    <source>
        <dbReference type="ARBA" id="ARBA00001974"/>
    </source>
</evidence>
<dbReference type="InterPro" id="IPR016169">
    <property type="entry name" value="FAD-bd_PCMH_sub2"/>
</dbReference>
<dbReference type="InterPro" id="IPR006094">
    <property type="entry name" value="Oxid_FAD_bind_N"/>
</dbReference>
<evidence type="ECO:0000313" key="10">
    <source>
        <dbReference type="Proteomes" id="UP000593564"/>
    </source>
</evidence>
<dbReference type="Gene3D" id="3.30.465.10">
    <property type="match status" value="1"/>
</dbReference>
<dbReference type="Pfam" id="PF09265">
    <property type="entry name" value="Cytokin-bind"/>
    <property type="match status" value="1"/>
</dbReference>
<gene>
    <name evidence="9" type="ORF">HYC85_005193</name>
</gene>